<organism evidence="4 5">
    <name type="scientific">Bifidobacterium aquikefiri</name>
    <dbReference type="NCBI Taxonomy" id="1653207"/>
    <lineage>
        <taxon>Bacteria</taxon>
        <taxon>Bacillati</taxon>
        <taxon>Actinomycetota</taxon>
        <taxon>Actinomycetes</taxon>
        <taxon>Bifidobacteriales</taxon>
        <taxon>Bifidobacteriaceae</taxon>
        <taxon>Bifidobacterium</taxon>
    </lineage>
</organism>
<feature type="domain" description="Peptidoglycan binding-like" evidence="2">
    <location>
        <begin position="233"/>
        <end position="285"/>
    </location>
</feature>
<dbReference type="EMBL" id="MWXA01000001">
    <property type="protein sequence ID" value="OZG68794.1"/>
    <property type="molecule type" value="Genomic_DNA"/>
</dbReference>
<evidence type="ECO:0000259" key="3">
    <source>
        <dbReference type="Pfam" id="PF08924"/>
    </source>
</evidence>
<dbReference type="Pfam" id="PF08924">
    <property type="entry name" value="Rv2525c_GlyHyd-like"/>
    <property type="match status" value="1"/>
</dbReference>
<evidence type="ECO:0000256" key="1">
    <source>
        <dbReference type="SAM" id="MobiDB-lite"/>
    </source>
</evidence>
<dbReference type="Proteomes" id="UP000216451">
    <property type="component" value="Unassembled WGS sequence"/>
</dbReference>
<dbReference type="InterPro" id="IPR017853">
    <property type="entry name" value="GH"/>
</dbReference>
<dbReference type="InterPro" id="IPR036365">
    <property type="entry name" value="PGBD-like_sf"/>
</dbReference>
<evidence type="ECO:0000259" key="2">
    <source>
        <dbReference type="Pfam" id="PF01471"/>
    </source>
</evidence>
<dbReference type="InterPro" id="IPR015020">
    <property type="entry name" value="Rv2525c-like_Glyco_Hydro-like"/>
</dbReference>
<keyword evidence="5" id="KW-1185">Reference proteome</keyword>
<gene>
    <name evidence="4" type="ORF">BAQU_0095</name>
</gene>
<name>A0A261GBL6_9BIFI</name>
<dbReference type="Gene3D" id="1.10.101.10">
    <property type="entry name" value="PGBD-like superfamily/PGBD"/>
    <property type="match status" value="1"/>
</dbReference>
<evidence type="ECO:0000313" key="5">
    <source>
        <dbReference type="Proteomes" id="UP000216451"/>
    </source>
</evidence>
<dbReference type="InterPro" id="IPR036366">
    <property type="entry name" value="PGBDSf"/>
</dbReference>
<dbReference type="SUPFAM" id="SSF51445">
    <property type="entry name" value="(Trans)glycosidases"/>
    <property type="match status" value="1"/>
</dbReference>
<dbReference type="CDD" id="cd06418">
    <property type="entry name" value="GH25_BacA-like"/>
    <property type="match status" value="1"/>
</dbReference>
<dbReference type="InterPro" id="IPR002477">
    <property type="entry name" value="Peptidoglycan-bd-like"/>
</dbReference>
<dbReference type="AlphaFoldDB" id="A0A261GBL6"/>
<protein>
    <submittedName>
        <fullName evidence="4">Uncharacterized protein</fullName>
    </submittedName>
</protein>
<feature type="region of interest" description="Disordered" evidence="1">
    <location>
        <begin position="207"/>
        <end position="226"/>
    </location>
</feature>
<dbReference type="Pfam" id="PF01471">
    <property type="entry name" value="PG_binding_1"/>
    <property type="match status" value="1"/>
</dbReference>
<comment type="caution">
    <text evidence="4">The sequence shown here is derived from an EMBL/GenBank/DDBJ whole genome shotgun (WGS) entry which is preliminary data.</text>
</comment>
<dbReference type="SUPFAM" id="SSF47090">
    <property type="entry name" value="PGBD-like"/>
    <property type="match status" value="1"/>
</dbReference>
<proteinExistence type="predicted"/>
<reference evidence="4 5" key="1">
    <citation type="journal article" date="2017" name="BMC Genomics">
        <title>Comparative genomic and phylogenomic analyses of the Bifidobacteriaceae family.</title>
        <authorList>
            <person name="Lugli G.A."/>
            <person name="Milani C."/>
            <person name="Turroni F."/>
            <person name="Duranti S."/>
            <person name="Mancabelli L."/>
            <person name="Mangifesta M."/>
            <person name="Ferrario C."/>
            <person name="Modesto M."/>
            <person name="Mattarelli P."/>
            <person name="Jiri K."/>
            <person name="van Sinderen D."/>
            <person name="Ventura M."/>
        </authorList>
    </citation>
    <scope>NUCLEOTIDE SEQUENCE [LARGE SCALE GENOMIC DNA]</scope>
    <source>
        <strain evidence="4 5">LMG 28769</strain>
    </source>
</reference>
<evidence type="ECO:0000313" key="4">
    <source>
        <dbReference type="EMBL" id="OZG68794.1"/>
    </source>
</evidence>
<dbReference type="Gene3D" id="3.20.20.80">
    <property type="entry name" value="Glycosidases"/>
    <property type="match status" value="1"/>
</dbReference>
<accession>A0A261GBL6</accession>
<sequence length="804" mass="85237">MADAMVLATQQWLNATYGSVDGWVSLAEDGNTGWNTIYGLRRGLQHELGISPVSSGFGTATTAAFTAKIGKIDASTTSQNVLRLVSGSLWCKGYSGWNFTDPMAFTNLVPSVSRVRSDLGLDATIQSIDVKLMASLMSMDAYVIPETGSGTGSIRTVQQWLNGMYSTRGSFALVPCDGLYSRQIQTAMLYGLQYEFGMDDATANGNFGPGTRQGLRDSAPVSQGDADSSHHYVRLFQGALRLNGYADTPFDGSFGAQTGAQASSFQSFMELTVTGEGDYGTWCALLVSTGDPDRTTKGFDTSTQLTGSQAQGAADAGYTHVGRYTVGSGKNITIAELGAIKAAGLRLFPIHERYNNSDSVMTAAEGETQGAEATARCRLLGLPMGSTVFFAVDYDPNEDSIAGPVSDFFNGIADGMKPYLNGAYAIGVYGTRNVCQSLTGKGLASAVFVAGMSTGWSGNMGFPMPPAWQYNQIQETTASLGGSSIGIDKDAISSRAAAIDLASLTLPPTEKDGDTPAQFGLDVLYDWIVSAEIKGEKAIYAANSLLNPMNAYAGFMPDYILGWLRKPTYWSDGEEKSIMWHTYTPEPATNEQEVLARAAVEEALGTAGTTGSLPSVNTSYRDVPHMAATCLGYRDWGVDIAANKSDAGDLGGWLLDLLQLWGSYEGSGENADLSTWAAQRLGVVDADGGFAYADVLADADGWLLQKAMSGDTSGLALGNAMRSIYQADGNQRIRNFYSSRFNANPDNVSAAFTMVLNGIDVWGVNLGFTTKLLLAAAKASGMPSASQADALARVYARFLASPSR</sequence>
<feature type="domain" description="Rv2525c-like glycoside hydrolase-like" evidence="3">
    <location>
        <begin position="315"/>
        <end position="491"/>
    </location>
</feature>